<proteinExistence type="predicted"/>
<accession>A0A7X0PJ54</accession>
<evidence type="ECO:0000313" key="3">
    <source>
        <dbReference type="EMBL" id="MBB6562704.1"/>
    </source>
</evidence>
<name>A0A7X0PJ54_9BURK</name>
<keyword evidence="2" id="KW-0732">Signal</keyword>
<evidence type="ECO:0000256" key="1">
    <source>
        <dbReference type="SAM" id="MobiDB-lite"/>
    </source>
</evidence>
<dbReference type="AlphaFoldDB" id="A0A7X0PJ54"/>
<feature type="chain" id="PRO_5030888283" evidence="2">
    <location>
        <begin position="27"/>
        <end position="131"/>
    </location>
</feature>
<evidence type="ECO:0000256" key="2">
    <source>
        <dbReference type="SAM" id="SignalP"/>
    </source>
</evidence>
<organism evidence="3 4">
    <name type="scientific">Acidovorax soli</name>
    <dbReference type="NCBI Taxonomy" id="592050"/>
    <lineage>
        <taxon>Bacteria</taxon>
        <taxon>Pseudomonadati</taxon>
        <taxon>Pseudomonadota</taxon>
        <taxon>Betaproteobacteria</taxon>
        <taxon>Burkholderiales</taxon>
        <taxon>Comamonadaceae</taxon>
        <taxon>Acidovorax</taxon>
    </lineage>
</organism>
<gene>
    <name evidence="3" type="ORF">HNP48_005420</name>
</gene>
<dbReference type="EMBL" id="JACHLK010000014">
    <property type="protein sequence ID" value="MBB6562704.1"/>
    <property type="molecule type" value="Genomic_DNA"/>
</dbReference>
<dbReference type="RefSeq" id="WP_409362585.1">
    <property type="nucleotide sequence ID" value="NZ_JACHLK010000014.1"/>
</dbReference>
<keyword evidence="4" id="KW-1185">Reference proteome</keyword>
<feature type="compositionally biased region" description="Polar residues" evidence="1">
    <location>
        <begin position="111"/>
        <end position="121"/>
    </location>
</feature>
<protein>
    <submittedName>
        <fullName evidence="3">Uncharacterized protein</fullName>
    </submittedName>
</protein>
<dbReference type="Proteomes" id="UP000575083">
    <property type="component" value="Unassembled WGS sequence"/>
</dbReference>
<feature type="region of interest" description="Disordered" evidence="1">
    <location>
        <begin position="95"/>
        <end position="131"/>
    </location>
</feature>
<feature type="signal peptide" evidence="2">
    <location>
        <begin position="1"/>
        <end position="26"/>
    </location>
</feature>
<comment type="caution">
    <text evidence="3">The sequence shown here is derived from an EMBL/GenBank/DDBJ whole genome shotgun (WGS) entry which is preliminary data.</text>
</comment>
<evidence type="ECO:0000313" key="4">
    <source>
        <dbReference type="Proteomes" id="UP000575083"/>
    </source>
</evidence>
<reference evidence="3 4" key="1">
    <citation type="submission" date="2020-08" db="EMBL/GenBank/DDBJ databases">
        <title>Functional genomics of gut bacteria from endangered species of beetles.</title>
        <authorList>
            <person name="Carlos-Shanley C."/>
        </authorList>
    </citation>
    <scope>NUCLEOTIDE SEQUENCE [LARGE SCALE GENOMIC DNA]</scope>
    <source>
        <strain evidence="3 4">S00198</strain>
    </source>
</reference>
<sequence length="131" mass="12964">MAMNTHFLRPALLALGTACTCAAALAKLPPPAPEAAAKAAEAAARTAWAGKVDNYKLCLSQDKVAAHYRKTTPAAKPAAPGAAVCADPGPFAYTPPEAKPLEAAGAHSPPGTASSPPNTQVPAAAASAPKS</sequence>